<protein>
    <submittedName>
        <fullName evidence="9">Cadherin 17, LI cadherin (liver-intestine)</fullName>
    </submittedName>
</protein>
<evidence type="ECO:0000259" key="8">
    <source>
        <dbReference type="PROSITE" id="PS50268"/>
    </source>
</evidence>
<evidence type="ECO:0000256" key="2">
    <source>
        <dbReference type="ARBA" id="ARBA00022737"/>
    </source>
</evidence>
<evidence type="ECO:0000256" key="4">
    <source>
        <dbReference type="ARBA" id="ARBA00023136"/>
    </source>
</evidence>
<evidence type="ECO:0000313" key="9">
    <source>
        <dbReference type="Ensembl" id="ENSNFUP00015027012.1"/>
    </source>
</evidence>
<feature type="signal peptide" evidence="7">
    <location>
        <begin position="1"/>
        <end position="19"/>
    </location>
</feature>
<comment type="subcellular location">
    <subcellularLocation>
        <location evidence="1">Membrane</location>
    </subcellularLocation>
</comment>
<dbReference type="SMART" id="SM00112">
    <property type="entry name" value="CA"/>
    <property type="match status" value="1"/>
</dbReference>
<dbReference type="InterPro" id="IPR002126">
    <property type="entry name" value="Cadherin-like_dom"/>
</dbReference>
<dbReference type="Proteomes" id="UP000694548">
    <property type="component" value="Chromosome sgr05"/>
</dbReference>
<dbReference type="InterPro" id="IPR015919">
    <property type="entry name" value="Cadherin-like_sf"/>
</dbReference>
<dbReference type="SUPFAM" id="SSF49313">
    <property type="entry name" value="Cadherin-like"/>
    <property type="match status" value="1"/>
</dbReference>
<dbReference type="AlphaFoldDB" id="A0A8C6LXQ6"/>
<evidence type="ECO:0000256" key="6">
    <source>
        <dbReference type="SAM" id="MobiDB-lite"/>
    </source>
</evidence>
<dbReference type="GO" id="GO:0016477">
    <property type="term" value="P:cell migration"/>
    <property type="evidence" value="ECO:0007669"/>
    <property type="project" value="TreeGrafter"/>
</dbReference>
<keyword evidence="10" id="KW-1185">Reference proteome</keyword>
<dbReference type="Gene3D" id="2.60.40.60">
    <property type="entry name" value="Cadherins"/>
    <property type="match status" value="2"/>
</dbReference>
<keyword evidence="7" id="KW-0732">Signal</keyword>
<dbReference type="GO" id="GO:0008013">
    <property type="term" value="F:beta-catenin binding"/>
    <property type="evidence" value="ECO:0007669"/>
    <property type="project" value="TreeGrafter"/>
</dbReference>
<dbReference type="CDD" id="cd11304">
    <property type="entry name" value="Cadherin_repeat"/>
    <property type="match status" value="1"/>
</dbReference>
<dbReference type="PRINTS" id="PR00205">
    <property type="entry name" value="CADHERIN"/>
</dbReference>
<evidence type="ECO:0000313" key="10">
    <source>
        <dbReference type="Proteomes" id="UP000694548"/>
    </source>
</evidence>
<dbReference type="GeneTree" id="ENSGT00940000157655"/>
<evidence type="ECO:0000256" key="3">
    <source>
        <dbReference type="ARBA" id="ARBA00022837"/>
    </source>
</evidence>
<dbReference type="GO" id="GO:0045296">
    <property type="term" value="F:cadherin binding"/>
    <property type="evidence" value="ECO:0007669"/>
    <property type="project" value="TreeGrafter"/>
</dbReference>
<gene>
    <name evidence="9" type="primary">CDH17</name>
</gene>
<accession>A0A8C6LXQ6</accession>
<keyword evidence="2" id="KW-0677">Repeat</keyword>
<reference evidence="9" key="2">
    <citation type="submission" date="2025-08" db="UniProtKB">
        <authorList>
            <consortium name="Ensembl"/>
        </authorList>
    </citation>
    <scope>IDENTIFICATION</scope>
</reference>
<name>A0A8C6LXQ6_NOTFU</name>
<reference evidence="9" key="1">
    <citation type="submission" date="2014-08" db="EMBL/GenBank/DDBJ databases">
        <authorList>
            <person name="Senf B."/>
            <person name="Petzold A."/>
            <person name="Downie B.R."/>
            <person name="Koch P."/>
            <person name="Platzer M."/>
        </authorList>
    </citation>
    <scope>NUCLEOTIDE SEQUENCE [LARGE SCALE GENOMIC DNA]</scope>
    <source>
        <strain evidence="9">GRZ</strain>
    </source>
</reference>
<feature type="domain" description="Cadherin" evidence="8">
    <location>
        <begin position="32"/>
        <end position="123"/>
    </location>
</feature>
<dbReference type="PROSITE" id="PS50268">
    <property type="entry name" value="CADHERIN_2"/>
    <property type="match status" value="1"/>
</dbReference>
<dbReference type="Ensembl" id="ENSNFUT00015028220.1">
    <property type="protein sequence ID" value="ENSNFUP00015027012.1"/>
    <property type="gene ID" value="ENSNFUG00015013095.1"/>
</dbReference>
<evidence type="ECO:0000256" key="1">
    <source>
        <dbReference type="ARBA" id="ARBA00004370"/>
    </source>
</evidence>
<feature type="chain" id="PRO_5034006496" evidence="7">
    <location>
        <begin position="20"/>
        <end position="255"/>
    </location>
</feature>
<evidence type="ECO:0000256" key="7">
    <source>
        <dbReference type="SAM" id="SignalP"/>
    </source>
</evidence>
<evidence type="ECO:0000256" key="5">
    <source>
        <dbReference type="PROSITE-ProRule" id="PRU00043"/>
    </source>
</evidence>
<sequence>MTPMVHLLLLPFLCSIVGGTNLEEKKGPFVNTELDVPEGTPVPYAVYQFQVTHAGVNGFRLSGEGKDIKVSKDGWLYLEKPLDWSQDDQYILSVEALADNVVVDGPVIVTINVLDVNNNAPQFNQSRYTATVREKTSSGEHAVMGGGRSMSVTQVRQLPGLCYGNITPAFGFILRRRLYPSVRFRSGRPRDRQRSSELQPRQPDPQQPQHPDVSDPSRHRRDLHHKRGRTDAEGPSRNPVQPGRRSEHRRAEDQV</sequence>
<dbReference type="GO" id="GO:0016342">
    <property type="term" value="C:catenin complex"/>
    <property type="evidence" value="ECO:0007669"/>
    <property type="project" value="TreeGrafter"/>
</dbReference>
<feature type="region of interest" description="Disordered" evidence="6">
    <location>
        <begin position="184"/>
        <end position="255"/>
    </location>
</feature>
<dbReference type="GO" id="GO:0005509">
    <property type="term" value="F:calcium ion binding"/>
    <property type="evidence" value="ECO:0007669"/>
    <property type="project" value="UniProtKB-UniRule"/>
</dbReference>
<reference evidence="9" key="3">
    <citation type="submission" date="2025-09" db="UniProtKB">
        <authorList>
            <consortium name="Ensembl"/>
        </authorList>
    </citation>
    <scope>IDENTIFICATION</scope>
</reference>
<organism evidence="9 10">
    <name type="scientific">Nothobranchius furzeri</name>
    <name type="common">Turquoise killifish</name>
    <dbReference type="NCBI Taxonomy" id="105023"/>
    <lineage>
        <taxon>Eukaryota</taxon>
        <taxon>Metazoa</taxon>
        <taxon>Chordata</taxon>
        <taxon>Craniata</taxon>
        <taxon>Vertebrata</taxon>
        <taxon>Euteleostomi</taxon>
        <taxon>Actinopterygii</taxon>
        <taxon>Neopterygii</taxon>
        <taxon>Teleostei</taxon>
        <taxon>Neoteleostei</taxon>
        <taxon>Acanthomorphata</taxon>
        <taxon>Ovalentaria</taxon>
        <taxon>Atherinomorphae</taxon>
        <taxon>Cyprinodontiformes</taxon>
        <taxon>Nothobranchiidae</taxon>
        <taxon>Nothobranchius</taxon>
    </lineage>
</organism>
<keyword evidence="4" id="KW-0472">Membrane</keyword>
<dbReference type="GO" id="GO:0007156">
    <property type="term" value="P:homophilic cell adhesion via plasma membrane adhesion molecules"/>
    <property type="evidence" value="ECO:0007669"/>
    <property type="project" value="InterPro"/>
</dbReference>
<dbReference type="InterPro" id="IPR039808">
    <property type="entry name" value="Cadherin"/>
</dbReference>
<dbReference type="PANTHER" id="PTHR24027">
    <property type="entry name" value="CADHERIN-23"/>
    <property type="match status" value="1"/>
</dbReference>
<keyword evidence="3 5" id="KW-0106">Calcium</keyword>
<dbReference type="PANTHER" id="PTHR24027:SF438">
    <property type="entry name" value="CADHERIN 23"/>
    <property type="match status" value="1"/>
</dbReference>
<proteinExistence type="predicted"/>
<dbReference type="FunFam" id="2.60.40.60:FF:000163">
    <property type="entry name" value="Cadherin 17"/>
    <property type="match status" value="1"/>
</dbReference>
<feature type="compositionally biased region" description="Basic residues" evidence="6">
    <location>
        <begin position="218"/>
        <end position="228"/>
    </location>
</feature>